<dbReference type="PANTHER" id="PTHR30383">
    <property type="entry name" value="THIOESTERASE 1/PROTEASE 1/LYSOPHOSPHOLIPASE L1"/>
    <property type="match status" value="1"/>
</dbReference>
<keyword evidence="1" id="KW-0732">Signal</keyword>
<dbReference type="CDD" id="cd00229">
    <property type="entry name" value="SGNH_hydrolase"/>
    <property type="match status" value="1"/>
</dbReference>
<dbReference type="Proteomes" id="UP000261174">
    <property type="component" value="Unassembled WGS sequence"/>
</dbReference>
<feature type="chain" id="PRO_5017650489" evidence="1">
    <location>
        <begin position="20"/>
        <end position="801"/>
    </location>
</feature>
<dbReference type="InterPro" id="IPR026444">
    <property type="entry name" value="Secre_tail"/>
</dbReference>
<evidence type="ECO:0000313" key="5">
    <source>
        <dbReference type="Proteomes" id="UP000261174"/>
    </source>
</evidence>
<feature type="signal peptide" evidence="1">
    <location>
        <begin position="1"/>
        <end position="19"/>
    </location>
</feature>
<keyword evidence="5" id="KW-1185">Reference proteome</keyword>
<dbReference type="Gene3D" id="3.40.50.1110">
    <property type="entry name" value="SGNH hydrolase"/>
    <property type="match status" value="1"/>
</dbReference>
<accession>A0A3E1NRX7</accession>
<dbReference type="InterPro" id="IPR013830">
    <property type="entry name" value="SGNH_hydro"/>
</dbReference>
<reference evidence="4 5" key="1">
    <citation type="submission" date="2018-08" db="EMBL/GenBank/DDBJ databases">
        <title>Chitinophaga sp. K20C18050901, a novel bacterium isolated from forest soil.</title>
        <authorList>
            <person name="Wang C."/>
        </authorList>
    </citation>
    <scope>NUCLEOTIDE SEQUENCE [LARGE SCALE GENOMIC DNA]</scope>
    <source>
        <strain evidence="4 5">K20C18050901</strain>
    </source>
</reference>
<dbReference type="RefSeq" id="WP_116857618.1">
    <property type="nucleotide sequence ID" value="NZ_QTJV01000020.1"/>
</dbReference>
<dbReference type="Gene3D" id="2.60.40.2700">
    <property type="match status" value="1"/>
</dbReference>
<dbReference type="InterPro" id="IPR036514">
    <property type="entry name" value="SGNH_hydro_sf"/>
</dbReference>
<proteinExistence type="predicted"/>
<protein>
    <submittedName>
        <fullName evidence="4">T9SS C-terminal target domain-containing protein</fullName>
    </submittedName>
</protein>
<dbReference type="NCBIfam" id="TIGR04183">
    <property type="entry name" value="Por_Secre_tail"/>
    <property type="match status" value="1"/>
</dbReference>
<evidence type="ECO:0000256" key="1">
    <source>
        <dbReference type="SAM" id="SignalP"/>
    </source>
</evidence>
<comment type="caution">
    <text evidence="4">The sequence shown here is derived from an EMBL/GenBank/DDBJ whole genome shotgun (WGS) entry which is preliminary data.</text>
</comment>
<feature type="domain" description="Secretion system C-terminal sorting" evidence="3">
    <location>
        <begin position="727"/>
        <end position="797"/>
    </location>
</feature>
<evidence type="ECO:0000259" key="3">
    <source>
        <dbReference type="Pfam" id="PF18962"/>
    </source>
</evidence>
<gene>
    <name evidence="4" type="ORF">DXN04_32610</name>
</gene>
<dbReference type="SUPFAM" id="SSF52266">
    <property type="entry name" value="SGNH hydrolase"/>
    <property type="match status" value="1"/>
</dbReference>
<dbReference type="Pfam" id="PF13472">
    <property type="entry name" value="Lipase_GDSL_2"/>
    <property type="match status" value="1"/>
</dbReference>
<dbReference type="AlphaFoldDB" id="A0A3E1NRX7"/>
<sequence length="801" mass="86106">MRYYLFVLVICITSLTVNANDTTLHAGVYRNSDNTFTLRWNTNDKTLTTNPRVVGLGSSTLAGYLLSYPDRLGDKISAWLTANTSGATWINLSVAGYASANLLPTAQGGTPGSNIDSALNCHPDFIFISLPTNDVANGLTNTAIMANFRYLDALALNSGVPVFWETTQPRTTFSATLQTQLKELADSIRAAWPTRYVEGFSTVVNTAASTDAEINPAYSAGDGVHLNSAGNQLIADSLFARWTNYFQPLTGVYIIERSADGNTWTTFDTVTDTVKKTYSNTYTSTQYFRVRTQYPNGTYSAYSNIVTLSVGSTSTSASLRNTNRILVDLGGDGVNTVLPNGSPMGQATATPDVYGNYWNNWYGSGGSAGFRDGAGISNLITTGDSVTTVSMKIIGAPDGTYNTTATTRAINNNGFTVGAGDYPSTAVSDNMFLHNSINPNGVILRIKGLSKNNIYHFKLWGARLDAGTTPRILETRLAAEDWTAARNMETRYGTGASPEYDRAINYSGIEGVDSLDLYLRVGTGSTFASLSLIDISYSKIDTLTACEGGNVTMSAPVAGTSYQWQQDKGSGFVNINGATSATFTLNNLLPAWSGYRFRCLADKDSSAVHYLQVNTSVTPTITISGSTSLRQYVATILSSTITNGGSYPFYQWMDSTNTHTWATITEATADTLKYTPKKTGDKILCLLSSSLTGCLTATEVSSNQLSFKVDVITAVNPDPSTGTGPRIYPNPASTTVTIDQLSNWKTITIHSLDGKSYLKRDDMQTTTSLTLAISHLPKGVYLLALTKANGTTSSMKFVKAD</sequence>
<evidence type="ECO:0000259" key="2">
    <source>
        <dbReference type="Pfam" id="PF13472"/>
    </source>
</evidence>
<dbReference type="GO" id="GO:0016788">
    <property type="term" value="F:hydrolase activity, acting on ester bonds"/>
    <property type="evidence" value="ECO:0007669"/>
    <property type="project" value="UniProtKB-ARBA"/>
</dbReference>
<dbReference type="InterPro" id="IPR051532">
    <property type="entry name" value="Ester_Hydrolysis_Enzymes"/>
</dbReference>
<dbReference type="Pfam" id="PF18962">
    <property type="entry name" value="Por_Secre_tail"/>
    <property type="match status" value="1"/>
</dbReference>
<name>A0A3E1NRX7_9BACT</name>
<feature type="domain" description="SGNH hydrolase-type esterase" evidence="2">
    <location>
        <begin position="56"/>
        <end position="233"/>
    </location>
</feature>
<dbReference type="EMBL" id="QTJV01000020">
    <property type="protein sequence ID" value="RFM30685.1"/>
    <property type="molecule type" value="Genomic_DNA"/>
</dbReference>
<dbReference type="OrthoDB" id="673970at2"/>
<organism evidence="4 5">
    <name type="scientific">Chitinophaga silvisoli</name>
    <dbReference type="NCBI Taxonomy" id="2291814"/>
    <lineage>
        <taxon>Bacteria</taxon>
        <taxon>Pseudomonadati</taxon>
        <taxon>Bacteroidota</taxon>
        <taxon>Chitinophagia</taxon>
        <taxon>Chitinophagales</taxon>
        <taxon>Chitinophagaceae</taxon>
        <taxon>Chitinophaga</taxon>
    </lineage>
</organism>
<evidence type="ECO:0000313" key="4">
    <source>
        <dbReference type="EMBL" id="RFM30685.1"/>
    </source>
</evidence>